<sequence length="186" mass="20248">MAQSIVNEAVNETVNEAAKEPAQEFAGFAANPAPRLVAQYERIAQQEMQALPFYHPAMPIVAECTLFEGQWLGCVLTPWMLSVVVLPGPDQLWPVRSSSDRLALQLPCGNLTFMVGALPETGQLLACSLMSPIDPHLGADEGRVLVSSTLKMLHSLPVQQGEGGVNLSRRRLFSGRRGDPLDDTQR</sequence>
<dbReference type="NCBIfam" id="NF007776">
    <property type="entry name" value="PRK10465.1"/>
    <property type="match status" value="1"/>
</dbReference>
<dbReference type="InterPro" id="IPR038530">
    <property type="entry name" value="NiFe-hyd_HybE_sf"/>
</dbReference>
<reference evidence="2 3" key="1">
    <citation type="submission" date="2012-06" db="EMBL/GenBank/DDBJ databases">
        <title>The Genome Sequence of Aeromonas hydrophila SSU.</title>
        <authorList>
            <consortium name="The Broad Institute Genome Sequencing Platform"/>
            <person name="Earl A."/>
            <person name="Ward D."/>
            <person name="Feldgarden M."/>
            <person name="Gevers D."/>
            <person name="Chopra A."/>
            <person name="Walker B."/>
            <person name="Young S.K."/>
            <person name="Zeng Q."/>
            <person name="Gargeya S."/>
            <person name="Fitzgerald M."/>
            <person name="Haas B."/>
            <person name="Abouelleil A."/>
            <person name="Alvarado L."/>
            <person name="Arachchi H.M."/>
            <person name="Berlin A.M."/>
            <person name="Chapman S.B."/>
            <person name="Goldberg J."/>
            <person name="Griggs A."/>
            <person name="Gujja S."/>
            <person name="Hansen M."/>
            <person name="Howarth C."/>
            <person name="Imamovic A."/>
            <person name="Larimer J."/>
            <person name="McCowan C."/>
            <person name="Montmayeur A."/>
            <person name="Murphy C."/>
            <person name="Neiman D."/>
            <person name="Pearson M."/>
            <person name="Priest M."/>
            <person name="Roberts A."/>
            <person name="Saif S."/>
            <person name="Shea T."/>
            <person name="Sisk P."/>
            <person name="Sykes S."/>
            <person name="Wortman J."/>
            <person name="Nusbaum C."/>
            <person name="Birren B."/>
        </authorList>
    </citation>
    <scope>NUCLEOTIDE SEQUENCE [LARGE SCALE GENOMIC DNA]</scope>
    <source>
        <strain evidence="2 3">SSU</strain>
    </source>
</reference>
<evidence type="ECO:0000313" key="3">
    <source>
        <dbReference type="Proteomes" id="UP000005149"/>
    </source>
</evidence>
<dbReference type="Gene3D" id="3.30.1460.40">
    <property type="entry name" value="[NiFe]-hydrogenase assembly chaperone, HybE"/>
    <property type="match status" value="1"/>
</dbReference>
<dbReference type="HOGENOM" id="CLU_091699_2_0_6"/>
<name>K1K9Q8_9GAMM</name>
<dbReference type="PATRIC" id="fig|1073377.4.peg.1685"/>
<organism evidence="2 3">
    <name type="scientific">Aeromonas dhakensis</name>
    <dbReference type="NCBI Taxonomy" id="196024"/>
    <lineage>
        <taxon>Bacteria</taxon>
        <taxon>Pseudomonadati</taxon>
        <taxon>Pseudomonadota</taxon>
        <taxon>Gammaproteobacteria</taxon>
        <taxon>Aeromonadales</taxon>
        <taxon>Aeromonadaceae</taxon>
        <taxon>Aeromonas</taxon>
    </lineage>
</organism>
<dbReference type="AlphaFoldDB" id="K1K9Q8"/>
<dbReference type="EMBL" id="AGWR01000014">
    <property type="protein sequence ID" value="EKB28404.1"/>
    <property type="molecule type" value="Genomic_DNA"/>
</dbReference>
<keyword evidence="3" id="KW-1185">Reference proteome</keyword>
<comment type="similarity">
    <text evidence="1">Belongs to the HupJ family.</text>
</comment>
<proteinExistence type="inferred from homology"/>
<dbReference type="NCBIfam" id="TIGR03993">
    <property type="entry name" value="hydrog_HybE"/>
    <property type="match status" value="1"/>
</dbReference>
<evidence type="ECO:0000256" key="1">
    <source>
        <dbReference type="ARBA" id="ARBA00006532"/>
    </source>
</evidence>
<dbReference type="RefSeq" id="WP_005301931.1">
    <property type="nucleotide sequence ID" value="NZ_JDWD01000132.1"/>
</dbReference>
<gene>
    <name evidence="2" type="ORF">HMPREF1171_01638</name>
</gene>
<dbReference type="Pfam" id="PF11939">
    <property type="entry name" value="NiFe-hyd_HybE"/>
    <property type="match status" value="1"/>
</dbReference>
<dbReference type="Proteomes" id="UP000005149">
    <property type="component" value="Unassembled WGS sequence"/>
</dbReference>
<comment type="caution">
    <text evidence="2">The sequence shown here is derived from an EMBL/GenBank/DDBJ whole genome shotgun (WGS) entry which is preliminary data.</text>
</comment>
<protein>
    <submittedName>
        <fullName evidence="2">HybE family [NiFe] hydrogenase assembly chaperone</fullName>
    </submittedName>
</protein>
<accession>K1K9Q8</accession>
<dbReference type="InterPro" id="IPR023994">
    <property type="entry name" value="NiFe-hyd_HybE"/>
</dbReference>
<evidence type="ECO:0000313" key="2">
    <source>
        <dbReference type="EMBL" id="EKB28404.1"/>
    </source>
</evidence>